<evidence type="ECO:0000256" key="5">
    <source>
        <dbReference type="ARBA" id="ARBA00023136"/>
    </source>
</evidence>
<protein>
    <submittedName>
        <fullName evidence="8">Uncharacterized protein</fullName>
    </submittedName>
</protein>
<evidence type="ECO:0000256" key="4">
    <source>
        <dbReference type="ARBA" id="ARBA00022989"/>
    </source>
</evidence>
<evidence type="ECO:0000256" key="7">
    <source>
        <dbReference type="SAM" id="Phobius"/>
    </source>
</evidence>
<keyword evidence="5 7" id="KW-0472">Membrane</keyword>
<dbReference type="InterPro" id="IPR007749">
    <property type="entry name" value="DUF677"/>
</dbReference>
<feature type="transmembrane region" description="Helical" evidence="7">
    <location>
        <begin position="243"/>
        <end position="265"/>
    </location>
</feature>
<reference evidence="8 9" key="1">
    <citation type="journal article" date="2017" name="Plant Biotechnol. J.">
        <title>A comprehensive draft genome sequence for lupin (Lupinus angustifolius), an emerging health food: insights into plant-microbe interactions and legume evolution.</title>
        <authorList>
            <person name="Hane J.K."/>
            <person name="Ming Y."/>
            <person name="Kamphuis L.G."/>
            <person name="Nelson M.N."/>
            <person name="Garg G."/>
            <person name="Atkins C.A."/>
            <person name="Bayer P.E."/>
            <person name="Bravo A."/>
            <person name="Bringans S."/>
            <person name="Cannon S."/>
            <person name="Edwards D."/>
            <person name="Foley R."/>
            <person name="Gao L.L."/>
            <person name="Harrison M.J."/>
            <person name="Huang W."/>
            <person name="Hurgobin B."/>
            <person name="Li S."/>
            <person name="Liu C.W."/>
            <person name="McGrath A."/>
            <person name="Morahan G."/>
            <person name="Murray J."/>
            <person name="Weller J."/>
            <person name="Jian J."/>
            <person name="Singh K.B."/>
        </authorList>
    </citation>
    <scope>NUCLEOTIDE SEQUENCE [LARGE SCALE GENOMIC DNA]</scope>
    <source>
        <strain evidence="9">cv. Tanjil</strain>
        <tissue evidence="8">Whole plant</tissue>
    </source>
</reference>
<evidence type="ECO:0000256" key="2">
    <source>
        <dbReference type="ARBA" id="ARBA00009074"/>
    </source>
</evidence>
<dbReference type="PANTHER" id="PTHR31113">
    <property type="entry name" value="UPF0496 PROTEIN 3-RELATED"/>
    <property type="match status" value="1"/>
</dbReference>
<dbReference type="KEGG" id="lang:109331619"/>
<keyword evidence="6" id="KW-0175">Coiled coil</keyword>
<dbReference type="Proteomes" id="UP000188354">
    <property type="component" value="Chromosome LG17"/>
</dbReference>
<sequence>MLKDRADVFVGFSSLSTLKLKLMGGQSSKTASTDVPAPIKMGNHSLYAADLSSYEAACVEDSSLQSFDATIQERTGRVISSLAHGVEVHSLSIDSLKEVTGSLLETNQQVVKVILECKQDIWNKKDKELFSLVNNFFDNSLHTLDFCNALEKCLKRARGKQVIVKSAITYFEEESQNGVEGSVYLKTLQELKSFKDAEDPFTEEFYSLLHTVYKQQTSMLKKLQIKKQKLDKKLKSLKTLRRMSNAIFVAAFVSVLIISVVVAAVSAPPVVEALAGALAGPIDSVGKWCNSLFTKYETALKGQREVISSMQDRAYITLTELDNIRVSIDKLEIEIESLLQNAEFALRNEDAVRLVINEIKKKIDTFAEIIESLSELADKCSRQIRRARTVVLQKIIKYPS</sequence>
<name>A0A1J7G379_LUPAN</name>
<gene>
    <name evidence="8" type="ORF">TanjilG_12987</name>
</gene>
<dbReference type="STRING" id="3871.A0A1J7G379"/>
<proteinExistence type="inferred from homology"/>
<dbReference type="EMBL" id="CM007377">
    <property type="protein sequence ID" value="OIV94774.1"/>
    <property type="molecule type" value="Genomic_DNA"/>
</dbReference>
<evidence type="ECO:0000256" key="1">
    <source>
        <dbReference type="ARBA" id="ARBA00004370"/>
    </source>
</evidence>
<keyword evidence="9" id="KW-1185">Reference proteome</keyword>
<feature type="coiled-coil region" evidence="6">
    <location>
        <begin position="321"/>
        <end position="348"/>
    </location>
</feature>
<evidence type="ECO:0000313" key="9">
    <source>
        <dbReference type="Proteomes" id="UP000188354"/>
    </source>
</evidence>
<feature type="coiled-coil region" evidence="6">
    <location>
        <begin position="213"/>
        <end position="240"/>
    </location>
</feature>
<dbReference type="AlphaFoldDB" id="A0A1J7G379"/>
<dbReference type="Pfam" id="PF05055">
    <property type="entry name" value="DUF677"/>
    <property type="match status" value="1"/>
</dbReference>
<dbReference type="OMA" id="TTRVINK"/>
<dbReference type="Gramene" id="OIV94774">
    <property type="protein sequence ID" value="OIV94774"/>
    <property type="gene ID" value="TanjilG_12987"/>
</dbReference>
<dbReference type="OrthoDB" id="679959at2759"/>
<comment type="similarity">
    <text evidence="2">Belongs to the UPF0496 family.</text>
</comment>
<keyword evidence="4 7" id="KW-1133">Transmembrane helix</keyword>
<dbReference type="GO" id="GO:0016020">
    <property type="term" value="C:membrane"/>
    <property type="evidence" value="ECO:0007669"/>
    <property type="project" value="UniProtKB-SubCell"/>
</dbReference>
<evidence type="ECO:0000256" key="3">
    <source>
        <dbReference type="ARBA" id="ARBA00022692"/>
    </source>
</evidence>
<keyword evidence="3 7" id="KW-0812">Transmembrane</keyword>
<organism evidence="8 9">
    <name type="scientific">Lupinus angustifolius</name>
    <name type="common">Narrow-leaved blue lupine</name>
    <dbReference type="NCBI Taxonomy" id="3871"/>
    <lineage>
        <taxon>Eukaryota</taxon>
        <taxon>Viridiplantae</taxon>
        <taxon>Streptophyta</taxon>
        <taxon>Embryophyta</taxon>
        <taxon>Tracheophyta</taxon>
        <taxon>Spermatophyta</taxon>
        <taxon>Magnoliopsida</taxon>
        <taxon>eudicotyledons</taxon>
        <taxon>Gunneridae</taxon>
        <taxon>Pentapetalae</taxon>
        <taxon>rosids</taxon>
        <taxon>fabids</taxon>
        <taxon>Fabales</taxon>
        <taxon>Fabaceae</taxon>
        <taxon>Papilionoideae</taxon>
        <taxon>50 kb inversion clade</taxon>
        <taxon>genistoids sensu lato</taxon>
        <taxon>core genistoids</taxon>
        <taxon>Genisteae</taxon>
        <taxon>Lupinus</taxon>
    </lineage>
</organism>
<accession>A0A1J7G379</accession>
<evidence type="ECO:0000256" key="6">
    <source>
        <dbReference type="SAM" id="Coils"/>
    </source>
</evidence>
<comment type="subcellular location">
    <subcellularLocation>
        <location evidence="1">Membrane</location>
    </subcellularLocation>
</comment>
<evidence type="ECO:0000313" key="8">
    <source>
        <dbReference type="EMBL" id="OIV94774.1"/>
    </source>
</evidence>
<dbReference type="PANTHER" id="PTHR31113:SF32">
    <property type="entry name" value="UPF0496 PLANT-LIKE PROTEIN"/>
    <property type="match status" value="1"/>
</dbReference>